<feature type="non-terminal residue" evidence="9">
    <location>
        <position position="198"/>
    </location>
</feature>
<keyword evidence="3 6" id="KW-0812">Transmembrane</keyword>
<sequence length="198" mass="21671">VLKLWLVTQNLSFIIAGATVVALLVYSSLKFTSFPIFLLLVVIINICGGIGVLSTLAGTILIEREWLLVISEGQPSELLTEMNSVTRRIDLTCKLLAPVITGFIISFVSLKASAITLALWNGVSVWVEYWLFTSVYNGIPALCQSSQRRMERLSLQSDLERNNSTSEGDSLLNVTGDGDSSELADGKGRKTISEWISK</sequence>
<evidence type="ECO:0000256" key="4">
    <source>
        <dbReference type="ARBA" id="ARBA00022989"/>
    </source>
</evidence>
<proteinExistence type="inferred from homology"/>
<comment type="function">
    <text evidence="6">May be involved in iron transport and iron homeostasis.</text>
</comment>
<dbReference type="PANTHER" id="PTHR11660:SF57">
    <property type="entry name" value="SOLUTE CARRIER FAMILY 40 MEMBER"/>
    <property type="match status" value="1"/>
</dbReference>
<evidence type="ECO:0000313" key="9">
    <source>
        <dbReference type="EMBL" id="PNX57221.1"/>
    </source>
</evidence>
<feature type="transmembrane region" description="Helical" evidence="6">
    <location>
        <begin position="12"/>
        <end position="29"/>
    </location>
</feature>
<dbReference type="Pfam" id="PF06963">
    <property type="entry name" value="FPN1"/>
    <property type="match status" value="1"/>
</dbReference>
<feature type="non-terminal residue" evidence="9">
    <location>
        <position position="1"/>
    </location>
</feature>
<keyword evidence="4 6" id="KW-1133">Transmembrane helix</keyword>
<reference evidence="9 10" key="2">
    <citation type="journal article" date="2017" name="Front. Plant Sci.">
        <title>Gene Classification and Mining of Molecular Markers Useful in Red Clover (Trifolium pratense) Breeding.</title>
        <authorList>
            <person name="Istvanek J."/>
            <person name="Dluhosova J."/>
            <person name="Dluhos P."/>
            <person name="Patkova L."/>
            <person name="Nedelnik J."/>
            <person name="Repkova J."/>
        </authorList>
    </citation>
    <scope>NUCLEOTIDE SEQUENCE [LARGE SCALE GENOMIC DNA]</scope>
    <source>
        <strain evidence="10">cv. Tatra</strain>
        <tissue evidence="9">Young leaves</tissue>
    </source>
</reference>
<protein>
    <recommendedName>
        <fullName evidence="6">Solute carrier family 40 member</fullName>
    </recommendedName>
</protein>
<accession>A0A2K3JT53</accession>
<dbReference type="AlphaFoldDB" id="A0A2K3JT53"/>
<dbReference type="EMBL" id="ASHM01076164">
    <property type="protein sequence ID" value="PNX57221.1"/>
    <property type="molecule type" value="Genomic_DNA"/>
</dbReference>
<comment type="similarity">
    <text evidence="6">Belongs to the ferroportin (FP) (TC 2.A.100) family. SLC40A subfamily.</text>
</comment>
<gene>
    <name evidence="8" type="ORF">L195_g050273</name>
    <name evidence="9" type="ORF">L195_g050292</name>
</gene>
<dbReference type="PANTHER" id="PTHR11660">
    <property type="entry name" value="SOLUTE CARRIER FAMILY 40 MEMBER"/>
    <property type="match status" value="1"/>
</dbReference>
<dbReference type="STRING" id="57577.A0A2K3JT53"/>
<feature type="compositionally biased region" description="Basic and acidic residues" evidence="7">
    <location>
        <begin position="184"/>
        <end position="198"/>
    </location>
</feature>
<dbReference type="GO" id="GO:0005381">
    <property type="term" value="F:iron ion transmembrane transporter activity"/>
    <property type="evidence" value="ECO:0007669"/>
    <property type="project" value="UniProtKB-UniRule"/>
</dbReference>
<keyword evidence="5 6" id="KW-0472">Membrane</keyword>
<evidence type="ECO:0000256" key="3">
    <source>
        <dbReference type="ARBA" id="ARBA00022692"/>
    </source>
</evidence>
<comment type="caution">
    <text evidence="6">Lacks conserved residue(s) required for the propagation of feature annotation.</text>
</comment>
<evidence type="ECO:0000313" key="10">
    <source>
        <dbReference type="Proteomes" id="UP000236291"/>
    </source>
</evidence>
<evidence type="ECO:0000256" key="6">
    <source>
        <dbReference type="RuleBase" id="RU365065"/>
    </source>
</evidence>
<organism evidence="9 10">
    <name type="scientific">Trifolium pratense</name>
    <name type="common">Red clover</name>
    <dbReference type="NCBI Taxonomy" id="57577"/>
    <lineage>
        <taxon>Eukaryota</taxon>
        <taxon>Viridiplantae</taxon>
        <taxon>Streptophyta</taxon>
        <taxon>Embryophyta</taxon>
        <taxon>Tracheophyta</taxon>
        <taxon>Spermatophyta</taxon>
        <taxon>Magnoliopsida</taxon>
        <taxon>eudicotyledons</taxon>
        <taxon>Gunneridae</taxon>
        <taxon>Pentapetalae</taxon>
        <taxon>rosids</taxon>
        <taxon>fabids</taxon>
        <taxon>Fabales</taxon>
        <taxon>Fabaceae</taxon>
        <taxon>Papilionoideae</taxon>
        <taxon>50 kb inversion clade</taxon>
        <taxon>NPAAA clade</taxon>
        <taxon>Hologalegina</taxon>
        <taxon>IRL clade</taxon>
        <taxon>Trifolieae</taxon>
        <taxon>Trifolium</taxon>
    </lineage>
</organism>
<evidence type="ECO:0000256" key="2">
    <source>
        <dbReference type="ARBA" id="ARBA00022448"/>
    </source>
</evidence>
<feature type="compositionally biased region" description="Polar residues" evidence="7">
    <location>
        <begin position="157"/>
        <end position="168"/>
    </location>
</feature>
<keyword evidence="2 6" id="KW-0813">Transport</keyword>
<comment type="subcellular location">
    <subcellularLocation>
        <location evidence="1 6">Membrane</location>
        <topology evidence="1 6">Multi-pass membrane protein</topology>
    </subcellularLocation>
</comment>
<dbReference type="EMBL" id="ASHM01076097">
    <property type="protein sequence ID" value="PNX57186.1"/>
    <property type="molecule type" value="Genomic_DNA"/>
</dbReference>
<dbReference type="Proteomes" id="UP000236291">
    <property type="component" value="Unassembled WGS sequence"/>
</dbReference>
<feature type="transmembrane region" description="Helical" evidence="6">
    <location>
        <begin position="35"/>
        <end position="62"/>
    </location>
</feature>
<comment type="caution">
    <text evidence="9">The sequence shown here is derived from an EMBL/GenBank/DDBJ whole genome shotgun (WGS) entry which is preliminary data.</text>
</comment>
<reference evidence="9 10" key="1">
    <citation type="journal article" date="2014" name="Am. J. Bot.">
        <title>Genome assembly and annotation for red clover (Trifolium pratense; Fabaceae).</title>
        <authorList>
            <person name="Istvanek J."/>
            <person name="Jaros M."/>
            <person name="Krenek A."/>
            <person name="Repkova J."/>
        </authorList>
    </citation>
    <scope>NUCLEOTIDE SEQUENCE [LARGE SCALE GENOMIC DNA]</scope>
    <source>
        <strain evidence="10">cv. Tatra</strain>
        <tissue evidence="9">Young leaves</tissue>
    </source>
</reference>
<evidence type="ECO:0000256" key="7">
    <source>
        <dbReference type="SAM" id="MobiDB-lite"/>
    </source>
</evidence>
<keyword evidence="6" id="KW-0406">Ion transport</keyword>
<evidence type="ECO:0000256" key="1">
    <source>
        <dbReference type="ARBA" id="ARBA00004141"/>
    </source>
</evidence>
<dbReference type="ExpressionAtlas" id="A0A2K3JT53">
    <property type="expression patterns" value="baseline"/>
</dbReference>
<name>A0A2K3JT53_TRIPR</name>
<evidence type="ECO:0000256" key="5">
    <source>
        <dbReference type="ARBA" id="ARBA00023136"/>
    </source>
</evidence>
<evidence type="ECO:0000313" key="8">
    <source>
        <dbReference type="EMBL" id="PNX57186.1"/>
    </source>
</evidence>
<dbReference type="InterPro" id="IPR009716">
    <property type="entry name" value="Ferroportin-1"/>
</dbReference>
<dbReference type="GO" id="GO:0016020">
    <property type="term" value="C:membrane"/>
    <property type="evidence" value="ECO:0007669"/>
    <property type="project" value="UniProtKB-SubCell"/>
</dbReference>
<feature type="region of interest" description="Disordered" evidence="7">
    <location>
        <begin position="157"/>
        <end position="198"/>
    </location>
</feature>